<dbReference type="PANTHER" id="PTHR13950">
    <property type="entry name" value="RABCONNECTIN-RELATED"/>
    <property type="match status" value="1"/>
</dbReference>
<evidence type="ECO:0000313" key="3">
    <source>
        <dbReference type="WBParaSite" id="maker-unitig_28063-snap-gene-0.1-mRNA-1"/>
    </source>
</evidence>
<accession>A0A1I8FBD7</accession>
<dbReference type="PANTHER" id="PTHR13950:SF9">
    <property type="entry name" value="RABCONNECTIN-3A"/>
    <property type="match status" value="1"/>
</dbReference>
<feature type="region of interest" description="Disordered" evidence="1">
    <location>
        <begin position="161"/>
        <end position="183"/>
    </location>
</feature>
<keyword evidence="2" id="KW-1185">Reference proteome</keyword>
<evidence type="ECO:0000313" key="2">
    <source>
        <dbReference type="Proteomes" id="UP000095280"/>
    </source>
</evidence>
<feature type="compositionally biased region" description="Basic residues" evidence="1">
    <location>
        <begin position="109"/>
        <end position="118"/>
    </location>
</feature>
<dbReference type="InterPro" id="IPR052208">
    <property type="entry name" value="DmX-like/RAVE_component"/>
</dbReference>
<dbReference type="GO" id="GO:0007035">
    <property type="term" value="P:vacuolar acidification"/>
    <property type="evidence" value="ECO:0007669"/>
    <property type="project" value="TreeGrafter"/>
</dbReference>
<feature type="compositionally biased region" description="Low complexity" evidence="1">
    <location>
        <begin position="370"/>
        <end position="385"/>
    </location>
</feature>
<dbReference type="GO" id="GO:0043291">
    <property type="term" value="C:RAVE complex"/>
    <property type="evidence" value="ECO:0007669"/>
    <property type="project" value="TreeGrafter"/>
</dbReference>
<sequence>NGNKDDDVPRLNIILTEAFLSVYLATLSYGLTTANAKILHRLVARSLTTSVWGAVFGGGLKTPQRPRRCESAVASRLWAATLCPAALSSPAAALVPRRQAQQQQQQLWRARRCRRRLNRSSNQQPSPATSSSAGGGGSRGFTERFVQPRASILGCLLAKLPPDPRQPAAKRPISTPPTSPKMTMLTTTLKTTSMPRPRQTRFPASAAQWPTWTLTDPIDRAGRCARTPAVSRRRQALRNVANTPGLLMRCACVRVALDQVGRFLPQVGLELSDLPVESPALYNAVKRVHQWQRAFRDRLRRIGQPPDGLRGFNIPSLPPADGALQAAARRDARTRSPFGPSRCLNDSANRLWAQLVRKEAEAARRVSPNSPSRQPPMSTTSSQQQAAKVGASPTPSEPCALSSRRINAKINPSALGRRRCPDLSQHQNGEAISSFCLSRANQNCLTLGHHHKELVELDICDRHAAPVFSPAGLDDEDYGGLASRHSRWRRRFVGDAVAPAGFRPSCPRLFDQLRRAWRHPGATLSSSVIKAGRPGSFTRRSLPKPRQVEWRPTLTGTTTYSARPSGAIDCYEWSHRAPLTKPGSISVGGASQPPCVSTFTAIDSPFGDSEGYVSLGTGAALCGAGGGGGAESDKPYRVWRGHSRGCSDLLFAGCSTLYALAARAPNRRRTRPSGTLCPPVEKSVMCSASSIRLCRPVALRWPTRRSAKLFASRTAKGGVALLDLRKAAVRHAFQAHEPNSAVTTLCRAPPAHRLADGSVRAWRLGAHEPLAAASATSTWRRRSLLAQPLTRAYNDWNCAPETGIAICS</sequence>
<dbReference type="AlphaFoldDB" id="A0A1I8FBD7"/>
<dbReference type="WBParaSite" id="maker-unitig_28063-snap-gene-0.1-mRNA-1">
    <property type="protein sequence ID" value="maker-unitig_28063-snap-gene-0.1-mRNA-1"/>
    <property type="gene ID" value="maker-unitig_28063-snap-gene-0.1"/>
</dbReference>
<protein>
    <submittedName>
        <fullName evidence="3">Protein kinase domain-containing protein</fullName>
    </submittedName>
</protein>
<feature type="region of interest" description="Disordered" evidence="1">
    <location>
        <begin position="103"/>
        <end position="142"/>
    </location>
</feature>
<dbReference type="Proteomes" id="UP000095280">
    <property type="component" value="Unplaced"/>
</dbReference>
<feature type="region of interest" description="Disordered" evidence="1">
    <location>
        <begin position="362"/>
        <end position="405"/>
    </location>
</feature>
<feature type="compositionally biased region" description="Low complexity" evidence="1">
    <location>
        <begin position="119"/>
        <end position="132"/>
    </location>
</feature>
<feature type="region of interest" description="Disordered" evidence="1">
    <location>
        <begin position="304"/>
        <end position="342"/>
    </location>
</feature>
<evidence type="ECO:0000256" key="1">
    <source>
        <dbReference type="SAM" id="MobiDB-lite"/>
    </source>
</evidence>
<organism evidence="2 3">
    <name type="scientific">Macrostomum lignano</name>
    <dbReference type="NCBI Taxonomy" id="282301"/>
    <lineage>
        <taxon>Eukaryota</taxon>
        <taxon>Metazoa</taxon>
        <taxon>Spiralia</taxon>
        <taxon>Lophotrochozoa</taxon>
        <taxon>Platyhelminthes</taxon>
        <taxon>Rhabditophora</taxon>
        <taxon>Macrostomorpha</taxon>
        <taxon>Macrostomida</taxon>
        <taxon>Macrostomidae</taxon>
        <taxon>Macrostomum</taxon>
    </lineage>
</organism>
<name>A0A1I8FBD7_9PLAT</name>
<proteinExistence type="predicted"/>
<reference evidence="3" key="1">
    <citation type="submission" date="2016-11" db="UniProtKB">
        <authorList>
            <consortium name="WormBaseParasite"/>
        </authorList>
    </citation>
    <scope>IDENTIFICATION</scope>
</reference>